<name>A0ABW3MCZ7_9PSEU</name>
<dbReference type="EMBL" id="JBHTIS010001093">
    <property type="protein sequence ID" value="MFD1047474.1"/>
    <property type="molecule type" value="Genomic_DNA"/>
</dbReference>
<sequence>MPLDPLQEQIARTALSLPEARTLALAGGGAMLAHGFVDRPTKDVDLFTEVDDQEALQVVVALREALEKQGINTRDTDRPPLDHRFVAVEPNSGVECTVEVFADGGRLRGLVTLEIGPVLHPDDLAADKVLALWDRARPRDYFDVNALLQRFRPERLLDLAVAKDSGFTAATFVDSLTAIARLGPADWAEDGVPADVVEQLRTTFDAWRRQLTRTGDQGT</sequence>
<dbReference type="GO" id="GO:0016740">
    <property type="term" value="F:transferase activity"/>
    <property type="evidence" value="ECO:0007669"/>
    <property type="project" value="UniProtKB-KW"/>
</dbReference>
<accession>A0ABW3MCZ7</accession>
<keyword evidence="2" id="KW-1185">Reference proteome</keyword>
<evidence type="ECO:0000313" key="2">
    <source>
        <dbReference type="Proteomes" id="UP001597045"/>
    </source>
</evidence>
<dbReference type="InterPro" id="IPR014942">
    <property type="entry name" value="AbiEii"/>
</dbReference>
<reference evidence="2" key="1">
    <citation type="journal article" date="2019" name="Int. J. Syst. Evol. Microbiol.">
        <title>The Global Catalogue of Microorganisms (GCM) 10K type strain sequencing project: providing services to taxonomists for standard genome sequencing and annotation.</title>
        <authorList>
            <consortium name="The Broad Institute Genomics Platform"/>
            <consortium name="The Broad Institute Genome Sequencing Center for Infectious Disease"/>
            <person name="Wu L."/>
            <person name="Ma J."/>
        </authorList>
    </citation>
    <scope>NUCLEOTIDE SEQUENCE [LARGE SCALE GENOMIC DNA]</scope>
    <source>
        <strain evidence="2">JCM 31486</strain>
    </source>
</reference>
<protein>
    <submittedName>
        <fullName evidence="1">Nucleotidyl transferase AbiEii/AbiGii toxin family protein</fullName>
    </submittedName>
</protein>
<gene>
    <name evidence="1" type="ORF">ACFQ1S_18980</name>
</gene>
<organism evidence="1 2">
    <name type="scientific">Kibdelosporangium lantanae</name>
    <dbReference type="NCBI Taxonomy" id="1497396"/>
    <lineage>
        <taxon>Bacteria</taxon>
        <taxon>Bacillati</taxon>
        <taxon>Actinomycetota</taxon>
        <taxon>Actinomycetes</taxon>
        <taxon>Pseudonocardiales</taxon>
        <taxon>Pseudonocardiaceae</taxon>
        <taxon>Kibdelosporangium</taxon>
    </lineage>
</organism>
<comment type="caution">
    <text evidence="1">The sequence shown here is derived from an EMBL/GenBank/DDBJ whole genome shotgun (WGS) entry which is preliminary data.</text>
</comment>
<dbReference type="Proteomes" id="UP001597045">
    <property type="component" value="Unassembled WGS sequence"/>
</dbReference>
<evidence type="ECO:0000313" key="1">
    <source>
        <dbReference type="EMBL" id="MFD1047474.1"/>
    </source>
</evidence>
<proteinExistence type="predicted"/>
<dbReference type="Pfam" id="PF08843">
    <property type="entry name" value="AbiEii"/>
    <property type="match status" value="1"/>
</dbReference>
<keyword evidence="1" id="KW-0808">Transferase</keyword>